<evidence type="ECO:0000256" key="6">
    <source>
        <dbReference type="ARBA" id="ARBA00049157"/>
    </source>
</evidence>
<dbReference type="CDD" id="cd04725">
    <property type="entry name" value="OMP_decarboxylase_like"/>
    <property type="match status" value="1"/>
</dbReference>
<dbReference type="Gene3D" id="3.20.20.70">
    <property type="entry name" value="Aldolase class I"/>
    <property type="match status" value="1"/>
</dbReference>
<dbReference type="GO" id="GO:0044205">
    <property type="term" value="P:'de novo' UMP biosynthetic process"/>
    <property type="evidence" value="ECO:0007669"/>
    <property type="project" value="UniProtKB-UniPathway"/>
</dbReference>
<comment type="caution">
    <text evidence="9">The sequence shown here is derived from an EMBL/GenBank/DDBJ whole genome shotgun (WGS) entry which is preliminary data.</text>
</comment>
<feature type="non-terminal residue" evidence="9">
    <location>
        <position position="226"/>
    </location>
</feature>
<dbReference type="Proteomes" id="UP000034664">
    <property type="component" value="Unassembled WGS sequence"/>
</dbReference>
<comment type="pathway">
    <text evidence="1">Pyrimidine metabolism; UMP biosynthesis via de novo pathway; UMP from orotate: step 2/2.</text>
</comment>
<evidence type="ECO:0000256" key="4">
    <source>
        <dbReference type="ARBA" id="ARBA00022975"/>
    </source>
</evidence>
<organism evidence="9 10">
    <name type="scientific">Candidatus Roizmanbacteria bacterium GW2011_GWB1_40_7</name>
    <dbReference type="NCBI Taxonomy" id="1618482"/>
    <lineage>
        <taxon>Bacteria</taxon>
        <taxon>Candidatus Roizmaniibacteriota</taxon>
    </lineage>
</organism>
<proteinExistence type="inferred from homology"/>
<evidence type="ECO:0000313" key="9">
    <source>
        <dbReference type="EMBL" id="KKR71742.1"/>
    </source>
</evidence>
<dbReference type="InterPro" id="IPR011060">
    <property type="entry name" value="RibuloseP-bd_barrel"/>
</dbReference>
<dbReference type="PROSITE" id="PS00156">
    <property type="entry name" value="OMPDECASE"/>
    <property type="match status" value="1"/>
</dbReference>
<sequence length="226" mass="26004">MTFQQKLESVQDKNNSLLCVGLDTDFYHMPERFQKTIHPQFTFNKWIIDQTHDLVCCFKPNSAFYEARGAEGIAELKATCDYIREKRPHMPILFDFKRGDIGNTNNAYAQFAFEYLNVDAITLQPYQGIEALQPFLDYKEKGIFILCKTSNPGSGEFQNTEINPTRLNLASLQGLTLPEQLHLYEFVASQIVTNWNKNKNCMLVVGATYPEELKRIRDIVGDMTLL</sequence>
<dbReference type="PANTHER" id="PTHR43375">
    <property type="entry name" value="OROTIDINE 5'-PHOSPHATE DECARBOXYLASE"/>
    <property type="match status" value="1"/>
</dbReference>
<dbReference type="EMBL" id="LBZM01000020">
    <property type="protein sequence ID" value="KKR71742.1"/>
    <property type="molecule type" value="Genomic_DNA"/>
</dbReference>
<dbReference type="InterPro" id="IPR011995">
    <property type="entry name" value="OMPdecase_type-2"/>
</dbReference>
<keyword evidence="4" id="KW-0665">Pyrimidine biosynthesis</keyword>
<evidence type="ECO:0000256" key="7">
    <source>
        <dbReference type="NCBIfam" id="TIGR02127"/>
    </source>
</evidence>
<dbReference type="InterPro" id="IPR018089">
    <property type="entry name" value="OMPdecase_AS"/>
</dbReference>
<dbReference type="GO" id="GO:0004590">
    <property type="term" value="F:orotidine-5'-phosphate decarboxylase activity"/>
    <property type="evidence" value="ECO:0007669"/>
    <property type="project" value="UniProtKB-UniRule"/>
</dbReference>
<dbReference type="GO" id="GO:0006207">
    <property type="term" value="P:'de novo' pyrimidine nucleobase biosynthetic process"/>
    <property type="evidence" value="ECO:0007669"/>
    <property type="project" value="InterPro"/>
</dbReference>
<keyword evidence="5" id="KW-0456">Lyase</keyword>
<feature type="domain" description="Orotidine 5'-phosphate decarboxylase" evidence="8">
    <location>
        <begin position="17"/>
        <end position="216"/>
    </location>
</feature>
<evidence type="ECO:0000313" key="10">
    <source>
        <dbReference type="Proteomes" id="UP000034664"/>
    </source>
</evidence>
<evidence type="ECO:0000256" key="1">
    <source>
        <dbReference type="ARBA" id="ARBA00004861"/>
    </source>
</evidence>
<dbReference type="SMART" id="SM00934">
    <property type="entry name" value="OMPdecase"/>
    <property type="match status" value="1"/>
</dbReference>
<dbReference type="PANTHER" id="PTHR43375:SF1">
    <property type="entry name" value="OROTIDINE 5'-PHOSPHATE DECARBOXYLASE"/>
    <property type="match status" value="1"/>
</dbReference>
<name>A0A0G0W936_9BACT</name>
<evidence type="ECO:0000256" key="5">
    <source>
        <dbReference type="ARBA" id="ARBA00023239"/>
    </source>
</evidence>
<reference evidence="9 10" key="1">
    <citation type="journal article" date="2015" name="Nature">
        <title>rRNA introns, odd ribosomes, and small enigmatic genomes across a large radiation of phyla.</title>
        <authorList>
            <person name="Brown C.T."/>
            <person name="Hug L.A."/>
            <person name="Thomas B.C."/>
            <person name="Sharon I."/>
            <person name="Castelle C.J."/>
            <person name="Singh A."/>
            <person name="Wilkins M.J."/>
            <person name="Williams K.H."/>
            <person name="Banfield J.F."/>
        </authorList>
    </citation>
    <scope>NUCLEOTIDE SEQUENCE [LARGE SCALE GENOMIC DNA]</scope>
</reference>
<dbReference type="AlphaFoldDB" id="A0A0G0W936"/>
<dbReference type="EC" id="4.1.1.23" evidence="7"/>
<evidence type="ECO:0000259" key="8">
    <source>
        <dbReference type="SMART" id="SM00934"/>
    </source>
</evidence>
<comment type="catalytic activity">
    <reaction evidence="6">
        <text>orotidine 5'-phosphate + H(+) = UMP + CO2</text>
        <dbReference type="Rhea" id="RHEA:11596"/>
        <dbReference type="ChEBI" id="CHEBI:15378"/>
        <dbReference type="ChEBI" id="CHEBI:16526"/>
        <dbReference type="ChEBI" id="CHEBI:57538"/>
        <dbReference type="ChEBI" id="CHEBI:57865"/>
        <dbReference type="EC" id="4.1.1.23"/>
    </reaction>
</comment>
<evidence type="ECO:0000256" key="2">
    <source>
        <dbReference type="ARBA" id="ARBA00008847"/>
    </source>
</evidence>
<gene>
    <name evidence="9" type="ORF">UU14_C0020G0015</name>
</gene>
<dbReference type="SUPFAM" id="SSF51366">
    <property type="entry name" value="Ribulose-phoshate binding barrel"/>
    <property type="match status" value="1"/>
</dbReference>
<accession>A0A0G0W936</accession>
<dbReference type="NCBIfam" id="TIGR02127">
    <property type="entry name" value="pyrF_sub2"/>
    <property type="match status" value="1"/>
</dbReference>
<dbReference type="PATRIC" id="fig|1618482.3.peg.778"/>
<protein>
    <recommendedName>
        <fullName evidence="7">Orotidine-5'-phosphate decarboxylase</fullName>
        <ecNumber evidence="7">4.1.1.23</ecNumber>
    </recommendedName>
</protein>
<keyword evidence="3" id="KW-0210">Decarboxylase</keyword>
<dbReference type="Pfam" id="PF00215">
    <property type="entry name" value="OMPdecase"/>
    <property type="match status" value="1"/>
</dbReference>
<dbReference type="UniPathway" id="UPA00070">
    <property type="reaction ID" value="UER00120"/>
</dbReference>
<dbReference type="InterPro" id="IPR013785">
    <property type="entry name" value="Aldolase_TIM"/>
</dbReference>
<evidence type="ECO:0000256" key="3">
    <source>
        <dbReference type="ARBA" id="ARBA00022793"/>
    </source>
</evidence>
<dbReference type="InterPro" id="IPR001754">
    <property type="entry name" value="OMPdeCOase_dom"/>
</dbReference>
<comment type="similarity">
    <text evidence="2">Belongs to the OMP decarboxylase family. Type 2 subfamily.</text>
</comment>